<evidence type="ECO:0000256" key="1">
    <source>
        <dbReference type="ARBA" id="ARBA00023125"/>
    </source>
</evidence>
<sequence>MLFSGRLTADAAVRNVKGDRKVTGFNVAINDRFKTKEGEKREITTFVECSYWVNPGLAEYLKKGTIVEISGRVEAKPWISKDAEAMASLVCNVGTVKLLAKAPAAAPTKKELRVATK</sequence>
<dbReference type="PIRSF" id="PIRSF002070">
    <property type="entry name" value="SSB"/>
    <property type="match status" value="1"/>
</dbReference>
<dbReference type="CDD" id="cd04496">
    <property type="entry name" value="SSB_OBF"/>
    <property type="match status" value="1"/>
</dbReference>
<dbReference type="GO" id="GO:0006260">
    <property type="term" value="P:DNA replication"/>
    <property type="evidence" value="ECO:0007669"/>
    <property type="project" value="InterPro"/>
</dbReference>
<accession>A0A556MMD5</accession>
<evidence type="ECO:0000256" key="3">
    <source>
        <dbReference type="RuleBase" id="RU000524"/>
    </source>
</evidence>
<dbReference type="Gene3D" id="2.40.50.140">
    <property type="entry name" value="Nucleic acid-binding proteins"/>
    <property type="match status" value="1"/>
</dbReference>
<dbReference type="Proteomes" id="UP000318733">
    <property type="component" value="Unassembled WGS sequence"/>
</dbReference>
<evidence type="ECO:0000256" key="2">
    <source>
        <dbReference type="PIRNR" id="PIRNR002070"/>
    </source>
</evidence>
<dbReference type="EMBL" id="VLPK01000002">
    <property type="protein sequence ID" value="TSJ40919.1"/>
    <property type="molecule type" value="Genomic_DNA"/>
</dbReference>
<name>A0A556MMD5_9SPHI</name>
<dbReference type="OrthoDB" id="1265936at2"/>
<dbReference type="SUPFAM" id="SSF50249">
    <property type="entry name" value="Nucleic acid-binding proteins"/>
    <property type="match status" value="1"/>
</dbReference>
<dbReference type="PROSITE" id="PS50935">
    <property type="entry name" value="SSB"/>
    <property type="match status" value="1"/>
</dbReference>
<reference evidence="4 5" key="1">
    <citation type="submission" date="2019-07" db="EMBL/GenBank/DDBJ databases">
        <authorList>
            <person name="Huq M.A."/>
        </authorList>
    </citation>
    <scope>NUCLEOTIDE SEQUENCE [LARGE SCALE GENOMIC DNA]</scope>
    <source>
        <strain evidence="4 5">MAH-19</strain>
    </source>
</reference>
<keyword evidence="1 2" id="KW-0238">DNA-binding</keyword>
<dbReference type="AlphaFoldDB" id="A0A556MMD5"/>
<evidence type="ECO:0000313" key="4">
    <source>
        <dbReference type="EMBL" id="TSJ40919.1"/>
    </source>
</evidence>
<proteinExistence type="predicted"/>
<organism evidence="4 5">
    <name type="scientific">Mucilaginibacter corticis</name>
    <dbReference type="NCBI Taxonomy" id="2597670"/>
    <lineage>
        <taxon>Bacteria</taxon>
        <taxon>Pseudomonadati</taxon>
        <taxon>Bacteroidota</taxon>
        <taxon>Sphingobacteriia</taxon>
        <taxon>Sphingobacteriales</taxon>
        <taxon>Sphingobacteriaceae</taxon>
        <taxon>Mucilaginibacter</taxon>
    </lineage>
</organism>
<dbReference type="InterPro" id="IPR011344">
    <property type="entry name" value="ssDNA-bd"/>
</dbReference>
<keyword evidence="5" id="KW-1185">Reference proteome</keyword>
<evidence type="ECO:0000313" key="5">
    <source>
        <dbReference type="Proteomes" id="UP000318733"/>
    </source>
</evidence>
<protein>
    <recommendedName>
        <fullName evidence="2 3">Single-stranded DNA-binding protein</fullName>
    </recommendedName>
</protein>
<dbReference type="InterPro" id="IPR012340">
    <property type="entry name" value="NA-bd_OB-fold"/>
</dbReference>
<gene>
    <name evidence="4" type="ORF">FO440_14375</name>
</gene>
<dbReference type="GO" id="GO:0003697">
    <property type="term" value="F:single-stranded DNA binding"/>
    <property type="evidence" value="ECO:0007669"/>
    <property type="project" value="InterPro"/>
</dbReference>
<dbReference type="Pfam" id="PF00436">
    <property type="entry name" value="SSB"/>
    <property type="match status" value="1"/>
</dbReference>
<comment type="caution">
    <text evidence="4">The sequence shown here is derived from an EMBL/GenBank/DDBJ whole genome shotgun (WGS) entry which is preliminary data.</text>
</comment>
<dbReference type="NCBIfam" id="TIGR00621">
    <property type="entry name" value="ssb"/>
    <property type="match status" value="1"/>
</dbReference>
<dbReference type="RefSeq" id="WP_144248957.1">
    <property type="nucleotide sequence ID" value="NZ_VLPK01000002.1"/>
</dbReference>
<dbReference type="InterPro" id="IPR000424">
    <property type="entry name" value="Primosome_PriB/ssb"/>
</dbReference>